<reference evidence="1" key="1">
    <citation type="journal article" date="2023" name="Mol. Biol. Evol.">
        <title>Third-Generation Sequencing Reveals the Adaptive Role of the Epigenome in Three Deep-Sea Polychaetes.</title>
        <authorList>
            <person name="Perez M."/>
            <person name="Aroh O."/>
            <person name="Sun Y."/>
            <person name="Lan Y."/>
            <person name="Juniper S.K."/>
            <person name="Young C.R."/>
            <person name="Angers B."/>
            <person name="Qian P.Y."/>
        </authorList>
    </citation>
    <scope>NUCLEOTIDE SEQUENCE</scope>
    <source>
        <strain evidence="1">R07B-5</strain>
    </source>
</reference>
<accession>A0AAD9L632</accession>
<proteinExistence type="predicted"/>
<organism evidence="1 2">
    <name type="scientific">Ridgeia piscesae</name>
    <name type="common">Tubeworm</name>
    <dbReference type="NCBI Taxonomy" id="27915"/>
    <lineage>
        <taxon>Eukaryota</taxon>
        <taxon>Metazoa</taxon>
        <taxon>Spiralia</taxon>
        <taxon>Lophotrochozoa</taxon>
        <taxon>Annelida</taxon>
        <taxon>Polychaeta</taxon>
        <taxon>Sedentaria</taxon>
        <taxon>Canalipalpata</taxon>
        <taxon>Sabellida</taxon>
        <taxon>Siboglinidae</taxon>
        <taxon>Ridgeia</taxon>
    </lineage>
</organism>
<evidence type="ECO:0000313" key="2">
    <source>
        <dbReference type="Proteomes" id="UP001209878"/>
    </source>
</evidence>
<dbReference type="AlphaFoldDB" id="A0AAD9L632"/>
<dbReference type="EMBL" id="JAODUO010000309">
    <property type="protein sequence ID" value="KAK2183500.1"/>
    <property type="molecule type" value="Genomic_DNA"/>
</dbReference>
<keyword evidence="2" id="KW-1185">Reference proteome</keyword>
<protein>
    <submittedName>
        <fullName evidence="1">Uncharacterized protein</fullName>
    </submittedName>
</protein>
<dbReference type="Proteomes" id="UP001209878">
    <property type="component" value="Unassembled WGS sequence"/>
</dbReference>
<comment type="caution">
    <text evidence="1">The sequence shown here is derived from an EMBL/GenBank/DDBJ whole genome shotgun (WGS) entry which is preliminary data.</text>
</comment>
<evidence type="ECO:0000313" key="1">
    <source>
        <dbReference type="EMBL" id="KAK2183500.1"/>
    </source>
</evidence>
<sequence length="188" mass="20297">METRHFARLMRRGCPATECVPLSLRSSTVIASQIQAVFDSPIDPSPPTRRTDVASNAKCLGSPAARGRPTHAASRFARVTSLRFADKVSVGLSICARCRVRRRGLGGTLLSDGCLSGGRYDRRSQPTFGRNFKDVLLALSVKITSPTHALGGGPPPSRHMPRYFMVVVVNDPGSNNGCVGDGDYKQER</sequence>
<name>A0AAD9L632_RIDPI</name>
<gene>
    <name evidence="1" type="ORF">NP493_309g01044</name>
</gene>